<comment type="caution">
    <text evidence="6">The sequence shown here is derived from an EMBL/GenBank/DDBJ whole genome shotgun (WGS) entry which is preliminary data.</text>
</comment>
<keyword evidence="7" id="KW-1185">Reference proteome</keyword>
<dbReference type="Gene3D" id="3.30.2180.10">
    <property type="entry name" value="ATP12-like"/>
    <property type="match status" value="1"/>
</dbReference>
<dbReference type="SUPFAM" id="SSF160909">
    <property type="entry name" value="ATP12-like"/>
    <property type="match status" value="1"/>
</dbReference>
<comment type="similarity">
    <text evidence="2">Belongs to the ATP12 family.</text>
</comment>
<dbReference type="GO" id="GO:0033615">
    <property type="term" value="P:mitochondrial proton-transporting ATP synthase complex assembly"/>
    <property type="evidence" value="ECO:0007669"/>
    <property type="project" value="TreeGrafter"/>
</dbReference>
<gene>
    <name evidence="6" type="ORF">O6P43_004750</name>
</gene>
<sequence length="208" mass="24436">MPMSFMTGSIVGMRFYKQVTAREADDGIGWRVMLDYRTLKTPSKRPLKLPTHALAKAIAAKWEYHQADGIRPSTMPLMKLACTAMERVPLTRTKISEHLMKKFNQDLVFCHAPDDNALTSNVHDLQVEKIDPLLHWVESEFGFKPVIRSRFFWWKAGRCSCTGYLKKIYRWTNRTLLKKVMMLILPNSGYRYRQLQFFLVYQGEYRFS</sequence>
<keyword evidence="5" id="KW-0143">Chaperone</keyword>
<dbReference type="PANTHER" id="PTHR21013:SF10">
    <property type="entry name" value="ATP SYNTHASE MITOCHONDRIAL F1 COMPLEX ASSEMBLY FACTOR 2"/>
    <property type="match status" value="1"/>
</dbReference>
<comment type="subcellular location">
    <subcellularLocation>
        <location evidence="1">Mitochondrion</location>
    </subcellularLocation>
</comment>
<proteinExistence type="inferred from homology"/>
<dbReference type="Proteomes" id="UP001163823">
    <property type="component" value="Chromosome 3"/>
</dbReference>
<dbReference type="KEGG" id="qsa:O6P43_004750"/>
<keyword evidence="3" id="KW-0809">Transit peptide</keyword>
<organism evidence="6 7">
    <name type="scientific">Quillaja saponaria</name>
    <name type="common">Soap bark tree</name>
    <dbReference type="NCBI Taxonomy" id="32244"/>
    <lineage>
        <taxon>Eukaryota</taxon>
        <taxon>Viridiplantae</taxon>
        <taxon>Streptophyta</taxon>
        <taxon>Embryophyta</taxon>
        <taxon>Tracheophyta</taxon>
        <taxon>Spermatophyta</taxon>
        <taxon>Magnoliopsida</taxon>
        <taxon>eudicotyledons</taxon>
        <taxon>Gunneridae</taxon>
        <taxon>Pentapetalae</taxon>
        <taxon>rosids</taxon>
        <taxon>fabids</taxon>
        <taxon>Fabales</taxon>
        <taxon>Quillajaceae</taxon>
        <taxon>Quillaja</taxon>
    </lineage>
</organism>
<evidence type="ECO:0000256" key="4">
    <source>
        <dbReference type="ARBA" id="ARBA00023128"/>
    </source>
</evidence>
<dbReference type="Pfam" id="PF07542">
    <property type="entry name" value="ATP12"/>
    <property type="match status" value="1"/>
</dbReference>
<evidence type="ECO:0000256" key="3">
    <source>
        <dbReference type="ARBA" id="ARBA00022946"/>
    </source>
</evidence>
<keyword evidence="4" id="KW-0496">Mitochondrion</keyword>
<evidence type="ECO:0000313" key="6">
    <source>
        <dbReference type="EMBL" id="KAJ7974719.1"/>
    </source>
</evidence>
<accession>A0AAD7Q4N9</accession>
<dbReference type="AlphaFoldDB" id="A0AAD7Q4N9"/>
<dbReference type="InterPro" id="IPR023335">
    <property type="entry name" value="ATP12_ortho_dom_sf"/>
</dbReference>
<evidence type="ECO:0000256" key="1">
    <source>
        <dbReference type="ARBA" id="ARBA00004173"/>
    </source>
</evidence>
<protein>
    <submittedName>
        <fullName evidence="6">ATP synthase mitochondrial F1 complex assembly factor 2</fullName>
    </submittedName>
</protein>
<dbReference type="EMBL" id="JARAOO010000003">
    <property type="protein sequence ID" value="KAJ7974719.1"/>
    <property type="molecule type" value="Genomic_DNA"/>
</dbReference>
<name>A0AAD7Q4N9_QUISA</name>
<dbReference type="GO" id="GO:0005739">
    <property type="term" value="C:mitochondrion"/>
    <property type="evidence" value="ECO:0007669"/>
    <property type="project" value="UniProtKB-SubCell"/>
</dbReference>
<dbReference type="PANTHER" id="PTHR21013">
    <property type="entry name" value="ATP SYNTHASE MITOCHONDRIAL F1 COMPLEX ASSEMBLY FACTOR 2/ATP12 PROTEIN, MITOCHONDRIAL PRECURSOR"/>
    <property type="match status" value="1"/>
</dbReference>
<dbReference type="Gene3D" id="1.10.3580.10">
    <property type="entry name" value="ATP12 ATPase"/>
    <property type="match status" value="1"/>
</dbReference>
<dbReference type="InterPro" id="IPR011419">
    <property type="entry name" value="ATP12_ATP_synth-F1-assembly"/>
</dbReference>
<evidence type="ECO:0000313" key="7">
    <source>
        <dbReference type="Proteomes" id="UP001163823"/>
    </source>
</evidence>
<evidence type="ECO:0000256" key="5">
    <source>
        <dbReference type="ARBA" id="ARBA00023186"/>
    </source>
</evidence>
<dbReference type="InterPro" id="IPR042272">
    <property type="entry name" value="ATP12_ATP_synth-F1-assembly_N"/>
</dbReference>
<reference evidence="6" key="1">
    <citation type="journal article" date="2023" name="Science">
        <title>Elucidation of the pathway for biosynthesis of saponin adjuvants from the soapbark tree.</title>
        <authorList>
            <person name="Reed J."/>
            <person name="Orme A."/>
            <person name="El-Demerdash A."/>
            <person name="Owen C."/>
            <person name="Martin L.B.B."/>
            <person name="Misra R.C."/>
            <person name="Kikuchi S."/>
            <person name="Rejzek M."/>
            <person name="Martin A.C."/>
            <person name="Harkess A."/>
            <person name="Leebens-Mack J."/>
            <person name="Louveau T."/>
            <person name="Stephenson M.J."/>
            <person name="Osbourn A."/>
        </authorList>
    </citation>
    <scope>NUCLEOTIDE SEQUENCE</scope>
    <source>
        <strain evidence="6">S10</strain>
    </source>
</reference>
<evidence type="ECO:0000256" key="2">
    <source>
        <dbReference type="ARBA" id="ARBA00008231"/>
    </source>
</evidence>